<comment type="similarity">
    <text evidence="1">Belongs to the transferase hexapeptide repeat family.</text>
</comment>
<gene>
    <name evidence="4" type="ORF">DW672_11760</name>
</gene>
<dbReference type="InterPro" id="IPR018357">
    <property type="entry name" value="Hexapep_transf_CS"/>
</dbReference>
<protein>
    <submittedName>
        <fullName evidence="4">Acyltransferase</fullName>
    </submittedName>
</protein>
<dbReference type="InterPro" id="IPR011004">
    <property type="entry name" value="Trimer_LpxA-like_sf"/>
</dbReference>
<dbReference type="CDD" id="cd04647">
    <property type="entry name" value="LbH_MAT_like"/>
    <property type="match status" value="1"/>
</dbReference>
<dbReference type="RefSeq" id="WP_118213173.1">
    <property type="nucleotide sequence ID" value="NZ_CAUBJD010000029.1"/>
</dbReference>
<evidence type="ECO:0000256" key="3">
    <source>
        <dbReference type="ARBA" id="ARBA00022737"/>
    </source>
</evidence>
<proteinExistence type="inferred from homology"/>
<keyword evidence="4" id="KW-0012">Acyltransferase</keyword>
<sequence>MLKKILKKIIYRIRGEYTIAQLREMGLRVGKKFDPQLGYELDPSHCWLIEIGDNVTFGPHVQVLAHDASMHNVLGYTKIGRVRIGNNVFIGAGSIVLPNVQIGDNSIVGAGSIVTKDIPPNVVCGGNPAKVISTLDDFIKKNREQMKESPLYSEDYTLRGNISEQKKNKQREELKNKIGYIV</sequence>
<dbReference type="SUPFAM" id="SSF51161">
    <property type="entry name" value="Trimeric LpxA-like enzymes"/>
    <property type="match status" value="1"/>
</dbReference>
<dbReference type="GO" id="GO:0008374">
    <property type="term" value="F:O-acyltransferase activity"/>
    <property type="evidence" value="ECO:0007669"/>
    <property type="project" value="TreeGrafter"/>
</dbReference>
<reference evidence="4 5" key="1">
    <citation type="submission" date="2018-08" db="EMBL/GenBank/DDBJ databases">
        <title>A genome reference for cultivated species of the human gut microbiota.</title>
        <authorList>
            <person name="Zou Y."/>
            <person name="Xue W."/>
            <person name="Luo G."/>
        </authorList>
    </citation>
    <scope>NUCLEOTIDE SEQUENCE [LARGE SCALE GENOMIC DNA]</scope>
    <source>
        <strain evidence="4 5">AM25-1LB</strain>
    </source>
</reference>
<keyword evidence="3" id="KW-0677">Repeat</keyword>
<evidence type="ECO:0000313" key="5">
    <source>
        <dbReference type="Proteomes" id="UP000284902"/>
    </source>
</evidence>
<dbReference type="PANTHER" id="PTHR23416:SF23">
    <property type="entry name" value="ACETYLTRANSFERASE C18B11.09C-RELATED"/>
    <property type="match status" value="1"/>
</dbReference>
<dbReference type="InterPro" id="IPR051159">
    <property type="entry name" value="Hexapeptide_acetyltransf"/>
</dbReference>
<accession>A0A414P1K8</accession>
<keyword evidence="2 4" id="KW-0808">Transferase</keyword>
<organism evidence="4 5">
    <name type="scientific">[Ruminococcus] lactaris</name>
    <dbReference type="NCBI Taxonomy" id="46228"/>
    <lineage>
        <taxon>Bacteria</taxon>
        <taxon>Bacillati</taxon>
        <taxon>Bacillota</taxon>
        <taxon>Clostridia</taxon>
        <taxon>Lachnospirales</taxon>
        <taxon>Lachnospiraceae</taxon>
        <taxon>Mediterraneibacter</taxon>
    </lineage>
</organism>
<dbReference type="Pfam" id="PF00132">
    <property type="entry name" value="Hexapep"/>
    <property type="match status" value="1"/>
</dbReference>
<dbReference type="Proteomes" id="UP000284902">
    <property type="component" value="Unassembled WGS sequence"/>
</dbReference>
<evidence type="ECO:0000256" key="1">
    <source>
        <dbReference type="ARBA" id="ARBA00007274"/>
    </source>
</evidence>
<dbReference type="Gene3D" id="2.160.10.10">
    <property type="entry name" value="Hexapeptide repeat proteins"/>
    <property type="match status" value="1"/>
</dbReference>
<dbReference type="AlphaFoldDB" id="A0A414P1K8"/>
<dbReference type="PANTHER" id="PTHR23416">
    <property type="entry name" value="SIALIC ACID SYNTHASE-RELATED"/>
    <property type="match status" value="1"/>
</dbReference>
<evidence type="ECO:0000256" key="2">
    <source>
        <dbReference type="ARBA" id="ARBA00022679"/>
    </source>
</evidence>
<dbReference type="InterPro" id="IPR001451">
    <property type="entry name" value="Hexapep"/>
</dbReference>
<dbReference type="PROSITE" id="PS00101">
    <property type="entry name" value="HEXAPEP_TRANSFERASES"/>
    <property type="match status" value="1"/>
</dbReference>
<evidence type="ECO:0000313" key="4">
    <source>
        <dbReference type="EMBL" id="RHF57647.1"/>
    </source>
</evidence>
<comment type="caution">
    <text evidence="4">The sequence shown here is derived from an EMBL/GenBank/DDBJ whole genome shotgun (WGS) entry which is preliminary data.</text>
</comment>
<name>A0A414P1K8_9FIRM</name>
<dbReference type="EMBL" id="QRHG01000040">
    <property type="protein sequence ID" value="RHF57647.1"/>
    <property type="molecule type" value="Genomic_DNA"/>
</dbReference>